<protein>
    <submittedName>
        <fullName evidence="1">Uncharacterized protein</fullName>
    </submittedName>
</protein>
<dbReference type="EMBL" id="CM055104">
    <property type="protein sequence ID" value="KAJ7533341.1"/>
    <property type="molecule type" value="Genomic_DNA"/>
</dbReference>
<reference evidence="2" key="1">
    <citation type="journal article" date="2024" name="Proc. Natl. Acad. Sci. U.S.A.">
        <title>Extraordinary preservation of gene collinearity over three hundred million years revealed in homosporous lycophytes.</title>
        <authorList>
            <person name="Li C."/>
            <person name="Wickell D."/>
            <person name="Kuo L.Y."/>
            <person name="Chen X."/>
            <person name="Nie B."/>
            <person name="Liao X."/>
            <person name="Peng D."/>
            <person name="Ji J."/>
            <person name="Jenkins J."/>
            <person name="Williams M."/>
            <person name="Shu S."/>
            <person name="Plott C."/>
            <person name="Barry K."/>
            <person name="Rajasekar S."/>
            <person name="Grimwood J."/>
            <person name="Han X."/>
            <person name="Sun S."/>
            <person name="Hou Z."/>
            <person name="He W."/>
            <person name="Dai G."/>
            <person name="Sun C."/>
            <person name="Schmutz J."/>
            <person name="Leebens-Mack J.H."/>
            <person name="Li F.W."/>
            <person name="Wang L."/>
        </authorList>
    </citation>
    <scope>NUCLEOTIDE SEQUENCE [LARGE SCALE GENOMIC DNA]</scope>
    <source>
        <strain evidence="2">cv. PW_Plant_1</strain>
    </source>
</reference>
<sequence length="71" mass="8138">MDHSKKTMCRCCRFVVLVSINLSFEAVEVHMVVLMHTVQNLTNWRWLQHLPGVITVVPVDVENGVLCLFSI</sequence>
<evidence type="ECO:0000313" key="2">
    <source>
        <dbReference type="Proteomes" id="UP001162992"/>
    </source>
</evidence>
<name>A0ACC2BUB5_DIPCM</name>
<dbReference type="Proteomes" id="UP001162992">
    <property type="component" value="Chromosome 13"/>
</dbReference>
<comment type="caution">
    <text evidence="1">The sequence shown here is derived from an EMBL/GenBank/DDBJ whole genome shotgun (WGS) entry which is preliminary data.</text>
</comment>
<accession>A0ACC2BUB5</accession>
<gene>
    <name evidence="1" type="ORF">O6H91_13G044000</name>
</gene>
<organism evidence="1 2">
    <name type="scientific">Diphasiastrum complanatum</name>
    <name type="common">Issler's clubmoss</name>
    <name type="synonym">Lycopodium complanatum</name>
    <dbReference type="NCBI Taxonomy" id="34168"/>
    <lineage>
        <taxon>Eukaryota</taxon>
        <taxon>Viridiplantae</taxon>
        <taxon>Streptophyta</taxon>
        <taxon>Embryophyta</taxon>
        <taxon>Tracheophyta</taxon>
        <taxon>Lycopodiopsida</taxon>
        <taxon>Lycopodiales</taxon>
        <taxon>Lycopodiaceae</taxon>
        <taxon>Lycopodioideae</taxon>
        <taxon>Diphasiastrum</taxon>
    </lineage>
</organism>
<evidence type="ECO:0000313" key="1">
    <source>
        <dbReference type="EMBL" id="KAJ7533341.1"/>
    </source>
</evidence>
<keyword evidence="2" id="KW-1185">Reference proteome</keyword>
<proteinExistence type="predicted"/>